<dbReference type="AlphaFoldDB" id="A0A517XLP6"/>
<accession>A0A517XLP6</accession>
<proteinExistence type="predicted"/>
<evidence type="ECO:0000256" key="1">
    <source>
        <dbReference type="SAM" id="Phobius"/>
    </source>
</evidence>
<feature type="transmembrane region" description="Helical" evidence="1">
    <location>
        <begin position="12"/>
        <end position="39"/>
    </location>
</feature>
<keyword evidence="3" id="KW-1185">Reference proteome</keyword>
<dbReference type="PROSITE" id="PS51257">
    <property type="entry name" value="PROKAR_LIPOPROTEIN"/>
    <property type="match status" value="1"/>
</dbReference>
<dbReference type="EMBL" id="CP036273">
    <property type="protein sequence ID" value="QDU18424.1"/>
    <property type="molecule type" value="Genomic_DNA"/>
</dbReference>
<protein>
    <submittedName>
        <fullName evidence="2">Uncharacterized protein</fullName>
    </submittedName>
</protein>
<dbReference type="RefSeq" id="WP_145233701.1">
    <property type="nucleotide sequence ID" value="NZ_CP036273.1"/>
</dbReference>
<sequence>MRRRGRVVHGPGVRLLCVACVAAGGCLCLWFAVALPWVVAGDADPPDDWLEGVGEWWPFAVLLAGAGLLQLAVAGWGVWSWGSAEGAG</sequence>
<dbReference type="Proteomes" id="UP000319576">
    <property type="component" value="Chromosome"/>
</dbReference>
<gene>
    <name evidence="2" type="ORF">ETAA1_03100</name>
</gene>
<name>A0A517XLP6_9BACT</name>
<keyword evidence="1" id="KW-0812">Transmembrane</keyword>
<feature type="transmembrane region" description="Helical" evidence="1">
    <location>
        <begin position="59"/>
        <end position="79"/>
    </location>
</feature>
<evidence type="ECO:0000313" key="3">
    <source>
        <dbReference type="Proteomes" id="UP000319576"/>
    </source>
</evidence>
<keyword evidence="1" id="KW-0472">Membrane</keyword>
<keyword evidence="1" id="KW-1133">Transmembrane helix</keyword>
<evidence type="ECO:0000313" key="2">
    <source>
        <dbReference type="EMBL" id="QDU18424.1"/>
    </source>
</evidence>
<dbReference type="KEGG" id="uli:ETAA1_03100"/>
<organism evidence="2 3">
    <name type="scientific">Urbifossiella limnaea</name>
    <dbReference type="NCBI Taxonomy" id="2528023"/>
    <lineage>
        <taxon>Bacteria</taxon>
        <taxon>Pseudomonadati</taxon>
        <taxon>Planctomycetota</taxon>
        <taxon>Planctomycetia</taxon>
        <taxon>Gemmatales</taxon>
        <taxon>Gemmataceae</taxon>
        <taxon>Urbifossiella</taxon>
    </lineage>
</organism>
<reference evidence="2 3" key="1">
    <citation type="submission" date="2019-02" db="EMBL/GenBank/DDBJ databases">
        <title>Deep-cultivation of Planctomycetes and their phenomic and genomic characterization uncovers novel biology.</title>
        <authorList>
            <person name="Wiegand S."/>
            <person name="Jogler M."/>
            <person name="Boedeker C."/>
            <person name="Pinto D."/>
            <person name="Vollmers J."/>
            <person name="Rivas-Marin E."/>
            <person name="Kohn T."/>
            <person name="Peeters S.H."/>
            <person name="Heuer A."/>
            <person name="Rast P."/>
            <person name="Oberbeckmann S."/>
            <person name="Bunk B."/>
            <person name="Jeske O."/>
            <person name="Meyerdierks A."/>
            <person name="Storesund J.E."/>
            <person name="Kallscheuer N."/>
            <person name="Luecker S."/>
            <person name="Lage O.M."/>
            <person name="Pohl T."/>
            <person name="Merkel B.J."/>
            <person name="Hornburger P."/>
            <person name="Mueller R.-W."/>
            <person name="Bruemmer F."/>
            <person name="Labrenz M."/>
            <person name="Spormann A.M."/>
            <person name="Op den Camp H."/>
            <person name="Overmann J."/>
            <person name="Amann R."/>
            <person name="Jetten M.S.M."/>
            <person name="Mascher T."/>
            <person name="Medema M.H."/>
            <person name="Devos D.P."/>
            <person name="Kaster A.-K."/>
            <person name="Ovreas L."/>
            <person name="Rohde M."/>
            <person name="Galperin M.Y."/>
            <person name="Jogler C."/>
        </authorList>
    </citation>
    <scope>NUCLEOTIDE SEQUENCE [LARGE SCALE GENOMIC DNA]</scope>
    <source>
        <strain evidence="2 3">ETA_A1</strain>
    </source>
</reference>